<dbReference type="HOGENOM" id="CLU_2835616_0_0_1"/>
<dbReference type="AlphaFoldDB" id="A0A0E0MLZ0"/>
<organism evidence="1">
    <name type="scientific">Oryza punctata</name>
    <name type="common">Red rice</name>
    <dbReference type="NCBI Taxonomy" id="4537"/>
    <lineage>
        <taxon>Eukaryota</taxon>
        <taxon>Viridiplantae</taxon>
        <taxon>Streptophyta</taxon>
        <taxon>Embryophyta</taxon>
        <taxon>Tracheophyta</taxon>
        <taxon>Spermatophyta</taxon>
        <taxon>Magnoliopsida</taxon>
        <taxon>Liliopsida</taxon>
        <taxon>Poales</taxon>
        <taxon>Poaceae</taxon>
        <taxon>BOP clade</taxon>
        <taxon>Oryzoideae</taxon>
        <taxon>Oryzeae</taxon>
        <taxon>Oryzinae</taxon>
        <taxon>Oryza</taxon>
    </lineage>
</organism>
<keyword evidence="2" id="KW-1185">Reference proteome</keyword>
<sequence>MATAARAAVVLGLHMHVELEAVSVWKWCTHATLRVNEAHRGSIWGLRGFGSGGGSRIFPAATSFRG</sequence>
<evidence type="ECO:0000313" key="1">
    <source>
        <dbReference type="EnsemblPlants" id="OPUNC12G09440.1"/>
    </source>
</evidence>
<dbReference type="Gramene" id="OPUNC12G09440.1">
    <property type="protein sequence ID" value="OPUNC12G09440.1"/>
    <property type="gene ID" value="OPUNC12G09440"/>
</dbReference>
<dbReference type="EnsemblPlants" id="OPUNC12G09440.1">
    <property type="protein sequence ID" value="OPUNC12G09440.1"/>
    <property type="gene ID" value="OPUNC12G09440"/>
</dbReference>
<proteinExistence type="predicted"/>
<evidence type="ECO:0000313" key="2">
    <source>
        <dbReference type="Proteomes" id="UP000026962"/>
    </source>
</evidence>
<name>A0A0E0MLZ0_ORYPU</name>
<dbReference type="Proteomes" id="UP000026962">
    <property type="component" value="Chromosome 12"/>
</dbReference>
<reference evidence="1" key="2">
    <citation type="submission" date="2018-05" db="EMBL/GenBank/DDBJ databases">
        <title>OpunRS2 (Oryza punctata Reference Sequence Version 2).</title>
        <authorList>
            <person name="Zhang J."/>
            <person name="Kudrna D."/>
            <person name="Lee S."/>
            <person name="Talag J."/>
            <person name="Welchert J."/>
            <person name="Wing R.A."/>
        </authorList>
    </citation>
    <scope>NUCLEOTIDE SEQUENCE [LARGE SCALE GENOMIC DNA]</scope>
</reference>
<reference evidence="1" key="1">
    <citation type="submission" date="2015-04" db="UniProtKB">
        <authorList>
            <consortium name="EnsemblPlants"/>
        </authorList>
    </citation>
    <scope>IDENTIFICATION</scope>
</reference>
<protein>
    <submittedName>
        <fullName evidence="1">Uncharacterized protein</fullName>
    </submittedName>
</protein>
<accession>A0A0E0MLZ0</accession>